<dbReference type="InterPro" id="IPR037056">
    <property type="entry name" value="RNase_H1_N_sf"/>
</dbReference>
<keyword evidence="3" id="KW-1185">Reference proteome</keyword>
<dbReference type="Pfam" id="PF01693">
    <property type="entry name" value="Cauli_VI"/>
    <property type="match status" value="2"/>
</dbReference>
<dbReference type="GeneID" id="2867950"/>
<dbReference type="InParanoid" id="Q5AR78"/>
<dbReference type="Proteomes" id="UP000000560">
    <property type="component" value="Chromosome VI"/>
</dbReference>
<sequence length="170" mass="19945">MSPKNYYAIYKGRVDRPTIVSSWAQAHPRVKEYNGADHEGFDTLEEARNSMQKRGFSEYSEVIKGNQASKTVPRSTERFYAVAYGKSTGVFKDYKDVRKATDYFESACHQRFNTQDEAEEFIEQWRLACSEVWQREIREKLQNGWLLNDLSFNTESILKKEDEGPVLHRR</sequence>
<dbReference type="eggNOG" id="ENOG502SU8Q">
    <property type="taxonomic scope" value="Eukaryota"/>
</dbReference>
<dbReference type="InterPro" id="IPR009027">
    <property type="entry name" value="Ribosomal_bL9/RNase_H1_N"/>
</dbReference>
<dbReference type="VEuPathDB" id="FungiDB:AN9202"/>
<accession>Q5AR78</accession>
<dbReference type="HOGENOM" id="CLU_1455051_0_0_1"/>
<dbReference type="STRING" id="227321.Q5AR78"/>
<name>Q5AR78_EMENI</name>
<dbReference type="InterPro" id="IPR011320">
    <property type="entry name" value="RNase_H1_N"/>
</dbReference>
<dbReference type="OMA" id="WGDAHPR"/>
<organism evidence="2 3">
    <name type="scientific">Emericella nidulans (strain FGSC A4 / ATCC 38163 / CBS 112.46 / NRRL 194 / M139)</name>
    <name type="common">Aspergillus nidulans</name>
    <dbReference type="NCBI Taxonomy" id="227321"/>
    <lineage>
        <taxon>Eukaryota</taxon>
        <taxon>Fungi</taxon>
        <taxon>Dikarya</taxon>
        <taxon>Ascomycota</taxon>
        <taxon>Pezizomycotina</taxon>
        <taxon>Eurotiomycetes</taxon>
        <taxon>Eurotiomycetidae</taxon>
        <taxon>Eurotiales</taxon>
        <taxon>Aspergillaceae</taxon>
        <taxon>Aspergillus</taxon>
        <taxon>Aspergillus subgen. Nidulantes</taxon>
    </lineage>
</organism>
<proteinExistence type="predicted"/>
<reference evidence="3" key="2">
    <citation type="journal article" date="2009" name="Fungal Genet. Biol.">
        <title>The 2008 update of the Aspergillus nidulans genome annotation: a community effort.</title>
        <authorList>
            <person name="Wortman J.R."/>
            <person name="Gilsenan J.M."/>
            <person name="Joardar V."/>
            <person name="Deegan J."/>
            <person name="Clutterbuck J."/>
            <person name="Andersen M.R."/>
            <person name="Archer D."/>
            <person name="Bencina M."/>
            <person name="Braus G."/>
            <person name="Coutinho P."/>
            <person name="von Dohren H."/>
            <person name="Doonan J."/>
            <person name="Driessen A.J."/>
            <person name="Durek P."/>
            <person name="Espeso E."/>
            <person name="Fekete E."/>
            <person name="Flipphi M."/>
            <person name="Estrada C.G."/>
            <person name="Geysens S."/>
            <person name="Goldman G."/>
            <person name="de Groot P.W."/>
            <person name="Hansen K."/>
            <person name="Harris S.D."/>
            <person name="Heinekamp T."/>
            <person name="Helmstaedt K."/>
            <person name="Henrissat B."/>
            <person name="Hofmann G."/>
            <person name="Homan T."/>
            <person name="Horio T."/>
            <person name="Horiuchi H."/>
            <person name="James S."/>
            <person name="Jones M."/>
            <person name="Karaffa L."/>
            <person name="Karanyi Z."/>
            <person name="Kato M."/>
            <person name="Keller N."/>
            <person name="Kelly D.E."/>
            <person name="Kiel J.A."/>
            <person name="Kim J.M."/>
            <person name="van der Klei I.J."/>
            <person name="Klis F.M."/>
            <person name="Kovalchuk A."/>
            <person name="Krasevec N."/>
            <person name="Kubicek C.P."/>
            <person name="Liu B."/>
            <person name="Maccabe A."/>
            <person name="Meyer V."/>
            <person name="Mirabito P."/>
            <person name="Miskei M."/>
            <person name="Mos M."/>
            <person name="Mullins J."/>
            <person name="Nelson D.R."/>
            <person name="Nielsen J."/>
            <person name="Oakley B.R."/>
            <person name="Osmani S.A."/>
            <person name="Pakula T."/>
            <person name="Paszewski A."/>
            <person name="Paulsen I."/>
            <person name="Pilsyk S."/>
            <person name="Pocsi I."/>
            <person name="Punt P.J."/>
            <person name="Ram A.F."/>
            <person name="Ren Q."/>
            <person name="Robellet X."/>
            <person name="Robson G."/>
            <person name="Seiboth B."/>
            <person name="van Solingen P."/>
            <person name="Specht T."/>
            <person name="Sun J."/>
            <person name="Taheri-Talesh N."/>
            <person name="Takeshita N."/>
            <person name="Ussery D."/>
            <person name="vanKuyk P.A."/>
            <person name="Visser H."/>
            <person name="van de Vondervoort P.J."/>
            <person name="de Vries R.P."/>
            <person name="Walton J."/>
            <person name="Xiang X."/>
            <person name="Xiong Y."/>
            <person name="Zeng A.P."/>
            <person name="Brandt B.W."/>
            <person name="Cornell M.J."/>
            <person name="van den Hondel C.A."/>
            <person name="Visser J."/>
            <person name="Oliver S.G."/>
            <person name="Turner G."/>
        </authorList>
    </citation>
    <scope>GENOME REANNOTATION</scope>
    <source>
        <strain evidence="3">FGSC A4 / ATCC 38163 / CBS 112.46 / NRRL 194 / M139</strain>
    </source>
</reference>
<evidence type="ECO:0000259" key="1">
    <source>
        <dbReference type="Pfam" id="PF01693"/>
    </source>
</evidence>
<dbReference type="SUPFAM" id="SSF55658">
    <property type="entry name" value="L9 N-domain-like"/>
    <property type="match status" value="2"/>
</dbReference>
<dbReference type="OrthoDB" id="407198at2759"/>
<evidence type="ECO:0000313" key="2">
    <source>
        <dbReference type="EMBL" id="CBF82335.1"/>
    </source>
</evidence>
<protein>
    <recommendedName>
        <fullName evidence="1">Ribonuclease H1 N-terminal domain-containing protein</fullName>
    </recommendedName>
</protein>
<evidence type="ECO:0000313" key="3">
    <source>
        <dbReference type="Proteomes" id="UP000000560"/>
    </source>
</evidence>
<feature type="domain" description="Ribonuclease H1 N-terminal" evidence="1">
    <location>
        <begin position="78"/>
        <end position="121"/>
    </location>
</feature>
<accession>C8VJT4</accession>
<dbReference type="KEGG" id="ani:ANIA_09202"/>
<feature type="domain" description="Ribonuclease H1 N-terminal" evidence="1">
    <location>
        <begin position="6"/>
        <end position="48"/>
    </location>
</feature>
<dbReference type="Gene3D" id="3.40.970.10">
    <property type="entry name" value="Ribonuclease H1, N-terminal domain"/>
    <property type="match status" value="2"/>
</dbReference>
<dbReference type="RefSeq" id="XP_682471.1">
    <property type="nucleotide sequence ID" value="XM_677379.1"/>
</dbReference>
<gene>
    <name evidence="2" type="ORF">ANIA_09202</name>
</gene>
<reference evidence="3" key="1">
    <citation type="journal article" date="2005" name="Nature">
        <title>Sequencing of Aspergillus nidulans and comparative analysis with A. fumigatus and A. oryzae.</title>
        <authorList>
            <person name="Galagan J.E."/>
            <person name="Calvo S.E."/>
            <person name="Cuomo C."/>
            <person name="Ma L.J."/>
            <person name="Wortman J.R."/>
            <person name="Batzoglou S."/>
            <person name="Lee S.I."/>
            <person name="Basturkmen M."/>
            <person name="Spevak C.C."/>
            <person name="Clutterbuck J."/>
            <person name="Kapitonov V."/>
            <person name="Jurka J."/>
            <person name="Scazzocchio C."/>
            <person name="Farman M."/>
            <person name="Butler J."/>
            <person name="Purcell S."/>
            <person name="Harris S."/>
            <person name="Braus G.H."/>
            <person name="Draht O."/>
            <person name="Busch S."/>
            <person name="D'Enfert C."/>
            <person name="Bouchier C."/>
            <person name="Goldman G.H."/>
            <person name="Bell-Pedersen D."/>
            <person name="Griffiths-Jones S."/>
            <person name="Doonan J.H."/>
            <person name="Yu J."/>
            <person name="Vienken K."/>
            <person name="Pain A."/>
            <person name="Freitag M."/>
            <person name="Selker E.U."/>
            <person name="Archer D.B."/>
            <person name="Penalva M.A."/>
            <person name="Oakley B.R."/>
            <person name="Momany M."/>
            <person name="Tanaka T."/>
            <person name="Kumagai T."/>
            <person name="Asai K."/>
            <person name="Machida M."/>
            <person name="Nierman W.C."/>
            <person name="Denning D.W."/>
            <person name="Caddick M."/>
            <person name="Hynes M."/>
            <person name="Paoletti M."/>
            <person name="Fischer R."/>
            <person name="Miller B."/>
            <person name="Dyer P."/>
            <person name="Sachs M.S."/>
            <person name="Osmani S.A."/>
            <person name="Birren B.W."/>
        </authorList>
    </citation>
    <scope>NUCLEOTIDE SEQUENCE [LARGE SCALE GENOMIC DNA]</scope>
    <source>
        <strain evidence="3">FGSC A4 / ATCC 38163 / CBS 112.46 / NRRL 194 / M139</strain>
    </source>
</reference>
<dbReference type="EMBL" id="BN001306">
    <property type="protein sequence ID" value="CBF82335.1"/>
    <property type="molecule type" value="Genomic_DNA"/>
</dbReference>
<dbReference type="AlphaFoldDB" id="Q5AR78"/>